<dbReference type="SMART" id="SM00044">
    <property type="entry name" value="CYCc"/>
    <property type="match status" value="1"/>
</dbReference>
<keyword evidence="9" id="KW-0175">Coiled coil</keyword>
<evidence type="ECO:0000256" key="2">
    <source>
        <dbReference type="ARBA" id="ARBA00022692"/>
    </source>
</evidence>
<evidence type="ECO:0000256" key="7">
    <source>
        <dbReference type="ARBA" id="ARBA00023239"/>
    </source>
</evidence>
<keyword evidence="2" id="KW-0812">Transmembrane</keyword>
<dbReference type="Gene3D" id="6.10.250.780">
    <property type="match status" value="1"/>
</dbReference>
<evidence type="ECO:0000256" key="8">
    <source>
        <dbReference type="RuleBase" id="RU000405"/>
    </source>
</evidence>
<evidence type="ECO:0000256" key="6">
    <source>
        <dbReference type="ARBA" id="ARBA00023180"/>
    </source>
</evidence>
<dbReference type="InterPro" id="IPR001054">
    <property type="entry name" value="A/G_cyclase"/>
</dbReference>
<comment type="similarity">
    <text evidence="8">Belongs to the adenylyl cyclase class-4/guanylyl cyclase family.</text>
</comment>
<evidence type="ECO:0000256" key="5">
    <source>
        <dbReference type="ARBA" id="ARBA00023136"/>
    </source>
</evidence>
<dbReference type="PANTHER" id="PTHR11920:SF501">
    <property type="entry name" value="GUANYLATE CYCLASE 32E"/>
    <property type="match status" value="1"/>
</dbReference>
<evidence type="ECO:0000259" key="10">
    <source>
        <dbReference type="PROSITE" id="PS50125"/>
    </source>
</evidence>
<evidence type="ECO:0000256" key="4">
    <source>
        <dbReference type="ARBA" id="ARBA00022989"/>
    </source>
</evidence>
<keyword evidence="12" id="KW-1185">Reference proteome</keyword>
<dbReference type="PROSITE" id="PS50125">
    <property type="entry name" value="GUANYLATE_CYCLASE_2"/>
    <property type="match status" value="1"/>
</dbReference>
<evidence type="ECO:0000256" key="9">
    <source>
        <dbReference type="SAM" id="Coils"/>
    </source>
</evidence>
<organism evidence="11 12">
    <name type="scientific">Cordylochernes scorpioides</name>
    <dbReference type="NCBI Taxonomy" id="51811"/>
    <lineage>
        <taxon>Eukaryota</taxon>
        <taxon>Metazoa</taxon>
        <taxon>Ecdysozoa</taxon>
        <taxon>Arthropoda</taxon>
        <taxon>Chelicerata</taxon>
        <taxon>Arachnida</taxon>
        <taxon>Pseudoscorpiones</taxon>
        <taxon>Cheliferoidea</taxon>
        <taxon>Chernetidae</taxon>
        <taxon>Cordylochernes</taxon>
    </lineage>
</organism>
<gene>
    <name evidence="11" type="ORF">LAZ67_9000072</name>
</gene>
<dbReference type="InterPro" id="IPR018297">
    <property type="entry name" value="A/G_cyclase_CS"/>
</dbReference>
<dbReference type="CDD" id="cd07302">
    <property type="entry name" value="CHD"/>
    <property type="match status" value="1"/>
</dbReference>
<evidence type="ECO:0000256" key="1">
    <source>
        <dbReference type="ARBA" id="ARBA00004370"/>
    </source>
</evidence>
<keyword evidence="6" id="KW-0325">Glycoprotein</keyword>
<keyword evidence="3" id="KW-0547">Nucleotide-binding</keyword>
<proteinExistence type="inferred from homology"/>
<evidence type="ECO:0000256" key="3">
    <source>
        <dbReference type="ARBA" id="ARBA00022741"/>
    </source>
</evidence>
<sequence length="224" mass="24739">MDNIIDRMERYTDNLEELVEERTALLIEEQKKTETLLRQMLPRSVAAKMMRGDAVIPEAYDAATIYFSDIVGFTEMCAKKTPMAVVAFLNDLYTAFDAIIENYDVYKVETIGDAYMVVSGVPQPNGDRHASEIAAMALELREVIYSFDVALRIGLHTGGWGGLETDDGSDKSPVVAGIVGLTMPRYCLFGDTVNTASRMETSGEGEDFFSGLLDPHTICRPVTV</sequence>
<keyword evidence="7 8" id="KW-0456">Lyase</keyword>
<dbReference type="EMBL" id="CP092871">
    <property type="protein sequence ID" value="UYV71698.1"/>
    <property type="molecule type" value="Genomic_DNA"/>
</dbReference>
<comment type="subcellular location">
    <subcellularLocation>
        <location evidence="1">Membrane</location>
    </subcellularLocation>
</comment>
<feature type="domain" description="Guanylate cyclase" evidence="10">
    <location>
        <begin position="64"/>
        <end position="200"/>
    </location>
</feature>
<protein>
    <recommendedName>
        <fullName evidence="10">Guanylate cyclase domain-containing protein</fullName>
    </recommendedName>
</protein>
<dbReference type="Pfam" id="PF00211">
    <property type="entry name" value="Guanylate_cyc"/>
    <property type="match status" value="1"/>
</dbReference>
<dbReference type="PANTHER" id="PTHR11920">
    <property type="entry name" value="GUANYLYL CYCLASE"/>
    <property type="match status" value="1"/>
</dbReference>
<dbReference type="InterPro" id="IPR050401">
    <property type="entry name" value="Cyclic_nucleotide_synthase"/>
</dbReference>
<keyword evidence="5" id="KW-0472">Membrane</keyword>
<evidence type="ECO:0000313" key="12">
    <source>
        <dbReference type="Proteomes" id="UP001235939"/>
    </source>
</evidence>
<dbReference type="PROSITE" id="PS00452">
    <property type="entry name" value="GUANYLATE_CYCLASE_1"/>
    <property type="match status" value="1"/>
</dbReference>
<name>A0ABY6KVH3_9ARAC</name>
<keyword evidence="4" id="KW-1133">Transmembrane helix</keyword>
<evidence type="ECO:0000313" key="11">
    <source>
        <dbReference type="EMBL" id="UYV71698.1"/>
    </source>
</evidence>
<dbReference type="SUPFAM" id="SSF55073">
    <property type="entry name" value="Nucleotide cyclase"/>
    <property type="match status" value="1"/>
</dbReference>
<reference evidence="11 12" key="1">
    <citation type="submission" date="2022-01" db="EMBL/GenBank/DDBJ databases">
        <title>A chromosomal length assembly of Cordylochernes scorpioides.</title>
        <authorList>
            <person name="Zeh D."/>
            <person name="Zeh J."/>
        </authorList>
    </citation>
    <scope>NUCLEOTIDE SEQUENCE [LARGE SCALE GENOMIC DNA]</scope>
    <source>
        <strain evidence="11">IN4F17</strain>
        <tissue evidence="11">Whole Body</tissue>
    </source>
</reference>
<feature type="coiled-coil region" evidence="9">
    <location>
        <begin position="1"/>
        <end position="28"/>
    </location>
</feature>
<accession>A0ABY6KVH3</accession>
<dbReference type="Proteomes" id="UP001235939">
    <property type="component" value="Chromosome 09"/>
</dbReference>
<dbReference type="Gene3D" id="3.30.70.1230">
    <property type="entry name" value="Nucleotide cyclase"/>
    <property type="match status" value="1"/>
</dbReference>
<dbReference type="InterPro" id="IPR029787">
    <property type="entry name" value="Nucleotide_cyclase"/>
</dbReference>